<comment type="caution">
    <text evidence="1">The sequence shown here is derived from an EMBL/GenBank/DDBJ whole genome shotgun (WGS) entry which is preliminary data.</text>
</comment>
<keyword evidence="2" id="KW-1185">Reference proteome</keyword>
<protein>
    <submittedName>
        <fullName evidence="1">Uncharacterized protein</fullName>
    </submittedName>
</protein>
<dbReference type="Proteomes" id="UP001501757">
    <property type="component" value="Unassembled WGS sequence"/>
</dbReference>
<evidence type="ECO:0000313" key="2">
    <source>
        <dbReference type="Proteomes" id="UP001501757"/>
    </source>
</evidence>
<gene>
    <name evidence="1" type="ORF">GCM10009092_28870</name>
</gene>
<dbReference type="EMBL" id="BAAAEI010000015">
    <property type="protein sequence ID" value="GAA0362697.1"/>
    <property type="molecule type" value="Genomic_DNA"/>
</dbReference>
<evidence type="ECO:0000313" key="1">
    <source>
        <dbReference type="EMBL" id="GAA0362697.1"/>
    </source>
</evidence>
<accession>A0ABP3H7E5</accession>
<organism evidence="1 2">
    <name type="scientific">Bowmanella denitrificans</name>
    <dbReference type="NCBI Taxonomy" id="366582"/>
    <lineage>
        <taxon>Bacteria</taxon>
        <taxon>Pseudomonadati</taxon>
        <taxon>Pseudomonadota</taxon>
        <taxon>Gammaproteobacteria</taxon>
        <taxon>Alteromonadales</taxon>
        <taxon>Alteromonadaceae</taxon>
        <taxon>Bowmanella</taxon>
    </lineage>
</organism>
<name>A0ABP3H7E5_9ALTE</name>
<sequence>MSMRTLLDRLDDFSQRANVRYALQPDNPALLFNYLQHNRMLADSHACRRMKRRLHRQAVRLLLDTLCDNCIDLHWRHLCLDQIHQPLLALQKLARSDHERRQDSHLLCELRLLSHYFLSGT</sequence>
<reference evidence="2" key="1">
    <citation type="journal article" date="2019" name="Int. J. Syst. Evol. Microbiol.">
        <title>The Global Catalogue of Microorganisms (GCM) 10K type strain sequencing project: providing services to taxonomists for standard genome sequencing and annotation.</title>
        <authorList>
            <consortium name="The Broad Institute Genomics Platform"/>
            <consortium name="The Broad Institute Genome Sequencing Center for Infectious Disease"/>
            <person name="Wu L."/>
            <person name="Ma J."/>
        </authorList>
    </citation>
    <scope>NUCLEOTIDE SEQUENCE [LARGE SCALE GENOMIC DNA]</scope>
    <source>
        <strain evidence="2">JCM 13378</strain>
    </source>
</reference>
<proteinExistence type="predicted"/>